<comment type="caution">
    <text evidence="1">The sequence shown here is derived from an EMBL/GenBank/DDBJ whole genome shotgun (WGS) entry which is preliminary data.</text>
</comment>
<sequence>MCAIYQKIIEAPTVFEGKDHTNMCSIFMDIIFESDNTADYINANPTEFKRLIDDLIIDSSDIATIYLGEYLSFFTSSQETLAPFLEYERNKAKTRLLESYLIAFPHELDKKDSSNDVYEYFVQRMESGLGTDFLLTEQGSREYKEVLEKHLPDIGIDRGWKPVYENILNVLSEGKSGITHSRFEKVLMSIHHDGMSLDKILSDGYNSKNPKRLDWNFPYRAMFAWHRAREYGLGKLWHYLPQQIKSYIRENDWEQFEEMQKHELKAPLTDDDIQFMQNAIAKIPAEYQINTLEQIIGLEKREDYQVKLASELFTPSWHWEYHPYMA</sequence>
<evidence type="ECO:0000313" key="2">
    <source>
        <dbReference type="Proteomes" id="UP000034852"/>
    </source>
</evidence>
<accession>A0A0G0H6Z9</accession>
<organism evidence="1 2">
    <name type="scientific">candidate division WS6 bacterium GW2011_GWA2_37_6</name>
    <dbReference type="NCBI Taxonomy" id="1619087"/>
    <lineage>
        <taxon>Bacteria</taxon>
        <taxon>Candidatus Dojkabacteria</taxon>
    </lineage>
</organism>
<dbReference type="AlphaFoldDB" id="A0A0G0H6Z9"/>
<protein>
    <submittedName>
        <fullName evidence="1">Uncharacterized protein</fullName>
    </submittedName>
</protein>
<proteinExistence type="predicted"/>
<evidence type="ECO:0000313" key="1">
    <source>
        <dbReference type="EMBL" id="KKQ34310.1"/>
    </source>
</evidence>
<reference evidence="1 2" key="1">
    <citation type="journal article" date="2015" name="Nature">
        <title>rRNA introns, odd ribosomes, and small enigmatic genomes across a large radiation of phyla.</title>
        <authorList>
            <person name="Brown C.T."/>
            <person name="Hug L.A."/>
            <person name="Thomas B.C."/>
            <person name="Sharon I."/>
            <person name="Castelle C.J."/>
            <person name="Singh A."/>
            <person name="Wilkins M.J."/>
            <person name="Williams K.H."/>
            <person name="Banfield J.F."/>
        </authorList>
    </citation>
    <scope>NUCLEOTIDE SEQUENCE [LARGE SCALE GENOMIC DNA]</scope>
</reference>
<gene>
    <name evidence="1" type="ORF">US52_C0063G0004</name>
</gene>
<dbReference type="EMBL" id="LBTH01000063">
    <property type="protein sequence ID" value="KKQ34310.1"/>
    <property type="molecule type" value="Genomic_DNA"/>
</dbReference>
<name>A0A0G0H6Z9_9BACT</name>
<dbReference type="Proteomes" id="UP000034852">
    <property type="component" value="Unassembled WGS sequence"/>
</dbReference>